<dbReference type="InterPro" id="IPR011990">
    <property type="entry name" value="TPR-like_helical_dom_sf"/>
</dbReference>
<evidence type="ECO:0000313" key="2">
    <source>
        <dbReference type="Proteomes" id="UP000638570"/>
    </source>
</evidence>
<sequence length="102" mass="11965">MKNQSTKNQSTWVAQAAQHYRQGDFEQALHCYQQAADKYGQHLFKANLQLCQQKLDGRNTSASIPMLPNSENNIALQLKHTQQLLEHYYNRTQELEYQLLDR</sequence>
<protein>
    <recommendedName>
        <fullName evidence="3">Tetratricopeptide repeat protein</fullName>
    </recommendedName>
</protein>
<dbReference type="Proteomes" id="UP000638570">
    <property type="component" value="Unassembled WGS sequence"/>
</dbReference>
<keyword evidence="2" id="KW-1185">Reference proteome</keyword>
<proteinExistence type="predicted"/>
<accession>A0ABS1QSA4</accession>
<evidence type="ECO:0008006" key="3">
    <source>
        <dbReference type="Google" id="ProtNLM"/>
    </source>
</evidence>
<comment type="caution">
    <text evidence="1">The sequence shown here is derived from an EMBL/GenBank/DDBJ whole genome shotgun (WGS) entry which is preliminary data.</text>
</comment>
<organism evidence="1 2">
    <name type="scientific">Zobellella iuensis</name>
    <dbReference type="NCBI Taxonomy" id="2803811"/>
    <lineage>
        <taxon>Bacteria</taxon>
        <taxon>Pseudomonadati</taxon>
        <taxon>Pseudomonadota</taxon>
        <taxon>Gammaproteobacteria</taxon>
        <taxon>Aeromonadales</taxon>
        <taxon>Aeromonadaceae</taxon>
        <taxon>Zobellella</taxon>
    </lineage>
</organism>
<reference evidence="2" key="1">
    <citation type="submission" date="2021-01" db="EMBL/GenBank/DDBJ databases">
        <title>Genome public.</title>
        <authorList>
            <person name="Liu C."/>
            <person name="Sun Q."/>
        </authorList>
    </citation>
    <scope>NUCLEOTIDE SEQUENCE [LARGE SCALE GENOMIC DNA]</scope>
    <source>
        <strain evidence="2">CGMCC 1.18722</strain>
    </source>
</reference>
<dbReference type="RefSeq" id="WP_202084989.1">
    <property type="nucleotide sequence ID" value="NZ_JAERTZ010000023.1"/>
</dbReference>
<name>A0ABS1QSA4_9GAMM</name>
<gene>
    <name evidence="1" type="ORF">JKV55_10480</name>
</gene>
<evidence type="ECO:0000313" key="1">
    <source>
        <dbReference type="EMBL" id="MBL1377755.1"/>
    </source>
</evidence>
<dbReference type="SUPFAM" id="SSF48452">
    <property type="entry name" value="TPR-like"/>
    <property type="match status" value="1"/>
</dbReference>
<dbReference type="EMBL" id="JAERTZ010000023">
    <property type="protein sequence ID" value="MBL1377755.1"/>
    <property type="molecule type" value="Genomic_DNA"/>
</dbReference>